<name>A0A0C2RTQ1_9BACL</name>
<dbReference type="Pfam" id="PF17396">
    <property type="entry name" value="DUF1611_N"/>
    <property type="match status" value="1"/>
</dbReference>
<feature type="domain" description="D-glutamate N-acetyltransferase-like N-terminal" evidence="2">
    <location>
        <begin position="40"/>
        <end position="137"/>
    </location>
</feature>
<dbReference type="AlphaFoldDB" id="A0A0C2RTQ1"/>
<dbReference type="Gene3D" id="3.40.50.720">
    <property type="entry name" value="NAD(P)-binding Rossmann-like Domain"/>
    <property type="match status" value="1"/>
</dbReference>
<dbReference type="InterPro" id="IPR011669">
    <property type="entry name" value="DgcN-like"/>
</dbReference>
<dbReference type="InterPro" id="IPR035086">
    <property type="entry name" value="DgcN-like_C"/>
</dbReference>
<dbReference type="Proteomes" id="UP000031938">
    <property type="component" value="Unassembled WGS sequence"/>
</dbReference>
<keyword evidence="4" id="KW-1185">Reference proteome</keyword>
<gene>
    <name evidence="3" type="ORF">KP78_26580</name>
</gene>
<evidence type="ECO:0000313" key="3">
    <source>
        <dbReference type="EMBL" id="KIL45114.1"/>
    </source>
</evidence>
<dbReference type="PANTHER" id="PTHR40690:SF1">
    <property type="entry name" value="DUF1611 DOMAIN-CONTAINING PROTEIN"/>
    <property type="match status" value="1"/>
</dbReference>
<dbReference type="Gene3D" id="3.40.50.300">
    <property type="entry name" value="P-loop containing nucleotide triphosphate hydrolases"/>
    <property type="match status" value="1"/>
</dbReference>
<evidence type="ECO:0008006" key="5">
    <source>
        <dbReference type="Google" id="ProtNLM"/>
    </source>
</evidence>
<feature type="domain" description="D-glutamate N-acetyltransferase-like C-terminal" evidence="1">
    <location>
        <begin position="145"/>
        <end position="341"/>
    </location>
</feature>
<sequence length="362" mass="40063">MKKTAIIYCEDHFGTMDGKTANGLIRSSRKYQIVGVIDSEKAGMDTGEYLEGEKNGIPIFQNLDQAIESLPLVPNHFIYGIAPADAFLKSDERKTIMKAMELKMDIINPLHEFFTEDAEFLNQSIKYGVTIHDIRKPPQSKDLHLFSGRILDIQTPIIAVLGTDSAVGKRTTSVILEAALLEMGLNVAFVATGQTGIIQGAKYGVAIDAMPLQFMIGEIENQIMNAYNEDNPDIIIVEGQGALSHPAYISSCGILRGSRPGAVIIQHPPKRKHLGDFSFMEMPSIKSEIELVENFSSSKVIAITINHENMSDKEIEAVVIEYEDQFQLPTTDVLKHGCDKLISSIFEAFPKLEHKKNKVLAN</sequence>
<dbReference type="InterPro" id="IPR027417">
    <property type="entry name" value="P-loop_NTPase"/>
</dbReference>
<dbReference type="PIRSF" id="PIRSF026760">
    <property type="entry name" value="UCP026760"/>
    <property type="match status" value="1"/>
</dbReference>
<evidence type="ECO:0000259" key="2">
    <source>
        <dbReference type="Pfam" id="PF17396"/>
    </source>
</evidence>
<proteinExistence type="predicted"/>
<protein>
    <recommendedName>
        <fullName evidence="5">EBNA-1 nuclear protein</fullName>
    </recommendedName>
</protein>
<dbReference type="Pfam" id="PF07755">
    <property type="entry name" value="DUF1611"/>
    <property type="match status" value="1"/>
</dbReference>
<evidence type="ECO:0000313" key="4">
    <source>
        <dbReference type="Proteomes" id="UP000031938"/>
    </source>
</evidence>
<accession>A0A0C2RTQ1</accession>
<dbReference type="InterPro" id="IPR035402">
    <property type="entry name" value="DgcN-like_N"/>
</dbReference>
<comment type="caution">
    <text evidence="3">The sequence shown here is derived from an EMBL/GenBank/DDBJ whole genome shotgun (WGS) entry which is preliminary data.</text>
</comment>
<dbReference type="PATRIC" id="fig|889306.3.peg.2671"/>
<dbReference type="EMBL" id="JXRP01000018">
    <property type="protein sequence ID" value="KIL45114.1"/>
    <property type="molecule type" value="Genomic_DNA"/>
</dbReference>
<dbReference type="RefSeq" id="WP_041089957.1">
    <property type="nucleotide sequence ID" value="NZ_JXRP01000018.1"/>
</dbReference>
<evidence type="ECO:0000259" key="1">
    <source>
        <dbReference type="Pfam" id="PF07755"/>
    </source>
</evidence>
<dbReference type="SUPFAM" id="SSF52540">
    <property type="entry name" value="P-loop containing nucleoside triphosphate hydrolases"/>
    <property type="match status" value="1"/>
</dbReference>
<reference evidence="3 4" key="1">
    <citation type="submission" date="2015-01" db="EMBL/GenBank/DDBJ databases">
        <title>Genome sequencing of Jeotgalibacillus soli.</title>
        <authorList>
            <person name="Goh K.M."/>
            <person name="Chan K.-G."/>
            <person name="Yaakop A.S."/>
            <person name="Ee R."/>
            <person name="Gan H.M."/>
            <person name="Chan C.S."/>
        </authorList>
    </citation>
    <scope>NUCLEOTIDE SEQUENCE [LARGE SCALE GENOMIC DNA]</scope>
    <source>
        <strain evidence="3 4">P9</strain>
    </source>
</reference>
<dbReference type="OrthoDB" id="9778498at2"/>
<organism evidence="3 4">
    <name type="scientific">Jeotgalibacillus soli</name>
    <dbReference type="NCBI Taxonomy" id="889306"/>
    <lineage>
        <taxon>Bacteria</taxon>
        <taxon>Bacillati</taxon>
        <taxon>Bacillota</taxon>
        <taxon>Bacilli</taxon>
        <taxon>Bacillales</taxon>
        <taxon>Caryophanaceae</taxon>
        <taxon>Jeotgalibacillus</taxon>
    </lineage>
</organism>
<dbReference type="PANTHER" id="PTHR40690">
    <property type="entry name" value="GLL3100 PROTEIN"/>
    <property type="match status" value="1"/>
</dbReference>